<evidence type="ECO:0000256" key="2">
    <source>
        <dbReference type="ARBA" id="ARBA00022614"/>
    </source>
</evidence>
<dbReference type="AlphaFoldDB" id="A0A9D4QEI8"/>
<evidence type="ECO:0000256" key="3">
    <source>
        <dbReference type="ARBA" id="ARBA00022737"/>
    </source>
</evidence>
<dbReference type="GO" id="GO:0006913">
    <property type="term" value="P:nucleocytoplasmic transport"/>
    <property type="evidence" value="ECO:0007669"/>
    <property type="project" value="TreeGrafter"/>
</dbReference>
<keyword evidence="2" id="KW-0433">Leucine-rich repeat</keyword>
<accession>A0A9D4QEI8</accession>
<dbReference type="SUPFAM" id="SSF52047">
    <property type="entry name" value="RNI-like"/>
    <property type="match status" value="1"/>
</dbReference>
<dbReference type="GO" id="GO:0005634">
    <property type="term" value="C:nucleus"/>
    <property type="evidence" value="ECO:0007669"/>
    <property type="project" value="TreeGrafter"/>
</dbReference>
<dbReference type="VEuPathDB" id="VectorBase:RSAN_035781"/>
<evidence type="ECO:0000256" key="1">
    <source>
        <dbReference type="ARBA" id="ARBA00022468"/>
    </source>
</evidence>
<dbReference type="PANTHER" id="PTHR24113:SF12">
    <property type="entry name" value="RAN GTPASE-ACTIVATING PROTEIN 1"/>
    <property type="match status" value="1"/>
</dbReference>
<reference evidence="4" key="2">
    <citation type="submission" date="2021-09" db="EMBL/GenBank/DDBJ databases">
        <authorList>
            <person name="Jia N."/>
            <person name="Wang J."/>
            <person name="Shi W."/>
            <person name="Du L."/>
            <person name="Sun Y."/>
            <person name="Zhan W."/>
            <person name="Jiang J."/>
            <person name="Wang Q."/>
            <person name="Zhang B."/>
            <person name="Ji P."/>
            <person name="Sakyi L.B."/>
            <person name="Cui X."/>
            <person name="Yuan T."/>
            <person name="Jiang B."/>
            <person name="Yang W."/>
            <person name="Lam T.T.-Y."/>
            <person name="Chang Q."/>
            <person name="Ding S."/>
            <person name="Wang X."/>
            <person name="Zhu J."/>
            <person name="Ruan X."/>
            <person name="Zhao L."/>
            <person name="Wei J."/>
            <person name="Que T."/>
            <person name="Du C."/>
            <person name="Cheng J."/>
            <person name="Dai P."/>
            <person name="Han X."/>
            <person name="Huang E."/>
            <person name="Gao Y."/>
            <person name="Liu J."/>
            <person name="Shao H."/>
            <person name="Ye R."/>
            <person name="Li L."/>
            <person name="Wei W."/>
            <person name="Wang X."/>
            <person name="Wang C."/>
            <person name="Huo Q."/>
            <person name="Li W."/>
            <person name="Guo W."/>
            <person name="Chen H."/>
            <person name="Chen S."/>
            <person name="Zhou L."/>
            <person name="Zhou L."/>
            <person name="Ni X."/>
            <person name="Tian J."/>
            <person name="Zhou Y."/>
            <person name="Sheng Y."/>
            <person name="Liu T."/>
            <person name="Pan Y."/>
            <person name="Xia L."/>
            <person name="Li J."/>
            <person name="Zhao F."/>
            <person name="Cao W."/>
        </authorList>
    </citation>
    <scope>NUCLEOTIDE SEQUENCE</scope>
    <source>
        <strain evidence="4">Rsan-2018</strain>
        <tissue evidence="4">Larvae</tissue>
    </source>
</reference>
<dbReference type="GO" id="GO:0005096">
    <property type="term" value="F:GTPase activator activity"/>
    <property type="evidence" value="ECO:0007669"/>
    <property type="project" value="UniProtKB-KW"/>
</dbReference>
<keyword evidence="1" id="KW-0343">GTPase activation</keyword>
<dbReference type="Proteomes" id="UP000821837">
    <property type="component" value="Chromosome 10"/>
</dbReference>
<evidence type="ECO:0000313" key="5">
    <source>
        <dbReference type="Proteomes" id="UP000821837"/>
    </source>
</evidence>
<dbReference type="InterPro" id="IPR027038">
    <property type="entry name" value="RanGap"/>
</dbReference>
<comment type="caution">
    <text evidence="4">The sequence shown here is derived from an EMBL/GenBank/DDBJ whole genome shotgun (WGS) entry which is preliminary data.</text>
</comment>
<protein>
    <recommendedName>
        <fullName evidence="6">Protein nlrc3</fullName>
    </recommendedName>
</protein>
<dbReference type="InterPro" id="IPR032675">
    <property type="entry name" value="LRR_dom_sf"/>
</dbReference>
<proteinExistence type="predicted"/>
<dbReference type="PANTHER" id="PTHR24113">
    <property type="entry name" value="RAN GTPASE-ACTIVATING PROTEIN 1"/>
    <property type="match status" value="1"/>
</dbReference>
<keyword evidence="5" id="KW-1185">Reference proteome</keyword>
<evidence type="ECO:0000313" key="4">
    <source>
        <dbReference type="EMBL" id="KAH7976173.1"/>
    </source>
</evidence>
<dbReference type="GO" id="GO:0005829">
    <property type="term" value="C:cytosol"/>
    <property type="evidence" value="ECO:0007669"/>
    <property type="project" value="TreeGrafter"/>
</dbReference>
<dbReference type="Gene3D" id="3.80.10.10">
    <property type="entry name" value="Ribonuclease Inhibitor"/>
    <property type="match status" value="2"/>
</dbReference>
<dbReference type="GO" id="GO:0048471">
    <property type="term" value="C:perinuclear region of cytoplasm"/>
    <property type="evidence" value="ECO:0007669"/>
    <property type="project" value="TreeGrafter"/>
</dbReference>
<dbReference type="GO" id="GO:0031267">
    <property type="term" value="F:small GTPase binding"/>
    <property type="evidence" value="ECO:0007669"/>
    <property type="project" value="TreeGrafter"/>
</dbReference>
<evidence type="ECO:0008006" key="6">
    <source>
        <dbReference type="Google" id="ProtNLM"/>
    </source>
</evidence>
<gene>
    <name evidence="4" type="ORF">HPB52_009483</name>
</gene>
<dbReference type="EMBL" id="JABSTV010001246">
    <property type="protein sequence ID" value="KAH7976173.1"/>
    <property type="molecule type" value="Genomic_DNA"/>
</dbReference>
<organism evidence="4 5">
    <name type="scientific">Rhipicephalus sanguineus</name>
    <name type="common">Brown dog tick</name>
    <name type="synonym">Ixodes sanguineus</name>
    <dbReference type="NCBI Taxonomy" id="34632"/>
    <lineage>
        <taxon>Eukaryota</taxon>
        <taxon>Metazoa</taxon>
        <taxon>Ecdysozoa</taxon>
        <taxon>Arthropoda</taxon>
        <taxon>Chelicerata</taxon>
        <taxon>Arachnida</taxon>
        <taxon>Acari</taxon>
        <taxon>Parasitiformes</taxon>
        <taxon>Ixodida</taxon>
        <taxon>Ixodoidea</taxon>
        <taxon>Ixodidae</taxon>
        <taxon>Rhipicephalinae</taxon>
        <taxon>Rhipicephalus</taxon>
        <taxon>Rhipicephalus</taxon>
    </lineage>
</organism>
<name>A0A9D4QEI8_RHISA</name>
<sequence length="378" mass="42779">MWDGLQALRENRVLKRLELADSYFSNSCAMVLAEVLRYNALEEVLLFAKKITDLGARALAKTLQESSTLKRLDLSKCELTSSVVPKFVEAVSRNHAVECVRLGDVDIPEDWAPTLFLAEDVYSRLQVSWNTRALEQWATSLQRQGFLFPRAYLRWTKYADSSGIVHWFSAARVNSASLVELVIECPRAVDAKSSKAVASFLETTRSLKKLIVRPFQYDHMFSAAVLNSLARNQSVCEAEFSQTLQAPSQAEALKTLLLTNRALHRLKFSHDSLPSEAPAKLARALEDNFVFLTLEFKYQHAENDMYPVLRALIRNRSLLNRAVEYVLDGARDEHSMRALRCLSTTESLLDAVSTASGKVREECRWLVLEAVRSLECQQ</sequence>
<keyword evidence="3" id="KW-0677">Repeat</keyword>
<reference evidence="4" key="1">
    <citation type="journal article" date="2020" name="Cell">
        <title>Large-Scale Comparative Analyses of Tick Genomes Elucidate Their Genetic Diversity and Vector Capacities.</title>
        <authorList>
            <consortium name="Tick Genome and Microbiome Consortium (TIGMIC)"/>
            <person name="Jia N."/>
            <person name="Wang J."/>
            <person name="Shi W."/>
            <person name="Du L."/>
            <person name="Sun Y."/>
            <person name="Zhan W."/>
            <person name="Jiang J.F."/>
            <person name="Wang Q."/>
            <person name="Zhang B."/>
            <person name="Ji P."/>
            <person name="Bell-Sakyi L."/>
            <person name="Cui X.M."/>
            <person name="Yuan T.T."/>
            <person name="Jiang B.G."/>
            <person name="Yang W.F."/>
            <person name="Lam T.T."/>
            <person name="Chang Q.C."/>
            <person name="Ding S.J."/>
            <person name="Wang X.J."/>
            <person name="Zhu J.G."/>
            <person name="Ruan X.D."/>
            <person name="Zhao L."/>
            <person name="Wei J.T."/>
            <person name="Ye R.Z."/>
            <person name="Que T.C."/>
            <person name="Du C.H."/>
            <person name="Zhou Y.H."/>
            <person name="Cheng J.X."/>
            <person name="Dai P.F."/>
            <person name="Guo W.B."/>
            <person name="Han X.H."/>
            <person name="Huang E.J."/>
            <person name="Li L.F."/>
            <person name="Wei W."/>
            <person name="Gao Y.C."/>
            <person name="Liu J.Z."/>
            <person name="Shao H.Z."/>
            <person name="Wang X."/>
            <person name="Wang C.C."/>
            <person name="Yang T.C."/>
            <person name="Huo Q.B."/>
            <person name="Li W."/>
            <person name="Chen H.Y."/>
            <person name="Chen S.E."/>
            <person name="Zhou L.G."/>
            <person name="Ni X.B."/>
            <person name="Tian J.H."/>
            <person name="Sheng Y."/>
            <person name="Liu T."/>
            <person name="Pan Y.S."/>
            <person name="Xia L.Y."/>
            <person name="Li J."/>
            <person name="Zhao F."/>
            <person name="Cao W.C."/>
        </authorList>
    </citation>
    <scope>NUCLEOTIDE SEQUENCE</scope>
    <source>
        <strain evidence="4">Rsan-2018</strain>
    </source>
</reference>